<evidence type="ECO:0000313" key="10">
    <source>
        <dbReference type="Proteomes" id="UP000182264"/>
    </source>
</evidence>
<dbReference type="NCBIfam" id="TIGR03955">
    <property type="entry name" value="rSAM_HydG"/>
    <property type="match status" value="1"/>
</dbReference>
<sequence length="474" mass="54011">MCALPSLKLSDRAVDFIDEDYLHGLLAGKKPDASRIREIIAKSLAKQALSLEETASLVLTEDPELVQEIFAAARQLKENVYGNRIVLFAPLYIGNDCINDCTYCAFKRSNFQAVRRTLAPEEIRQQVVALEDKGHKRLILVFGEHPKYDADFIAETVRNVYSVHSGHGEIRRVNINAAPLDIEGYKKVKEAGIGTYQIFMETYHHDTYSMMHPGDTRKGNYLYRLDGLSRAFEAGCDDVGLGVLFGLYDWRFEVLGMVRHALYLQERYNVGPHTLSFPRLRPAQGVEFDERYFVNDEEFKRVIAILRLAVPYTGLILTARENPELRRELMSFGVSQIDAGSRIEIGGYTEAGDAQVMEREQFCLGDIRSLDDVMRELMADGYVPSFCTSCYRSGRTGEHFMEFSIPGFIKRYCTPNALLTLQEYLVDYASKETRAVGEKLIAAEIANMEEGEMKSRTLQQLQDIKEREVRDIYF</sequence>
<dbReference type="GO" id="GO:0051539">
    <property type="term" value="F:4 iron, 4 sulfur cluster binding"/>
    <property type="evidence" value="ECO:0007669"/>
    <property type="project" value="UniProtKB-KW"/>
</dbReference>
<dbReference type="KEGG" id="pace:A6070_07115"/>
<dbReference type="Pfam" id="PF04055">
    <property type="entry name" value="Radical_SAM"/>
    <property type="match status" value="1"/>
</dbReference>
<dbReference type="PANTHER" id="PTHR43583:SF2">
    <property type="entry name" value="THIAZOLE BIOSYNTHESIS PROTEIN"/>
    <property type="match status" value="1"/>
</dbReference>
<comment type="cofactor">
    <cofactor evidence="1">
        <name>[4Fe-4S] cluster</name>
        <dbReference type="ChEBI" id="CHEBI:49883"/>
    </cofactor>
</comment>
<evidence type="ECO:0000256" key="4">
    <source>
        <dbReference type="ARBA" id="ARBA00022723"/>
    </source>
</evidence>
<dbReference type="InterPro" id="IPR058240">
    <property type="entry name" value="rSAM_sf"/>
</dbReference>
<gene>
    <name evidence="9" type="ORF">A7E75_13090</name>
</gene>
<dbReference type="InterPro" id="IPR010722">
    <property type="entry name" value="BATS_dom"/>
</dbReference>
<evidence type="ECO:0000259" key="8">
    <source>
        <dbReference type="PROSITE" id="PS51918"/>
    </source>
</evidence>
<evidence type="ECO:0000256" key="5">
    <source>
        <dbReference type="ARBA" id="ARBA00023004"/>
    </source>
</evidence>
<dbReference type="InterPro" id="IPR007197">
    <property type="entry name" value="rSAM"/>
</dbReference>
<dbReference type="SMART" id="SM00729">
    <property type="entry name" value="Elp3"/>
    <property type="match status" value="1"/>
</dbReference>
<keyword evidence="4" id="KW-0479">Metal-binding</keyword>
<dbReference type="SFLD" id="SFLDF00319">
    <property type="entry name" value="Fe_hydrogenase_maturase_(HydG"/>
    <property type="match status" value="1"/>
</dbReference>
<comment type="cofactor">
    <cofactor evidence="7">
        <name>[2Fe-2S] cluster</name>
        <dbReference type="ChEBI" id="CHEBI:190135"/>
    </cofactor>
</comment>
<dbReference type="STRING" id="29542.A6070_07115"/>
<keyword evidence="6" id="KW-0411">Iron-sulfur</keyword>
<dbReference type="InterPro" id="IPR024007">
    <property type="entry name" value="FeFe-hyd_mat_HydG"/>
</dbReference>
<organism evidence="9 10">
    <name type="scientific">Syntrophotalea acetylenica</name>
    <name type="common">Pelobacter acetylenicus</name>
    <dbReference type="NCBI Taxonomy" id="29542"/>
    <lineage>
        <taxon>Bacteria</taxon>
        <taxon>Pseudomonadati</taxon>
        <taxon>Thermodesulfobacteriota</taxon>
        <taxon>Desulfuromonadia</taxon>
        <taxon>Desulfuromonadales</taxon>
        <taxon>Syntrophotaleaceae</taxon>
        <taxon>Syntrophotalea</taxon>
    </lineage>
</organism>
<proteinExistence type="predicted"/>
<dbReference type="EMBL" id="CP015518">
    <property type="protein sequence ID" value="APG25841.1"/>
    <property type="molecule type" value="Genomic_DNA"/>
</dbReference>
<keyword evidence="5" id="KW-0408">Iron</keyword>
<keyword evidence="10" id="KW-1185">Reference proteome</keyword>
<dbReference type="RefSeq" id="WP_072287684.1">
    <property type="nucleotide sequence ID" value="NZ_CP015455.1"/>
</dbReference>
<dbReference type="Proteomes" id="UP000182264">
    <property type="component" value="Chromosome"/>
</dbReference>
<dbReference type="SFLD" id="SFLDS00029">
    <property type="entry name" value="Radical_SAM"/>
    <property type="match status" value="1"/>
</dbReference>
<dbReference type="CDD" id="cd01335">
    <property type="entry name" value="Radical_SAM"/>
    <property type="match status" value="1"/>
</dbReference>
<dbReference type="AlphaFoldDB" id="A0A1L3GIU0"/>
<protein>
    <submittedName>
        <fullName evidence="9">[FeFe] hydrogenase H-cluster radical SAM maturase HydG</fullName>
    </submittedName>
</protein>
<accession>A0A1L3GIU0</accession>
<dbReference type="SMART" id="SM00876">
    <property type="entry name" value="BATS"/>
    <property type="match status" value="1"/>
</dbReference>
<dbReference type="GO" id="GO:0044272">
    <property type="term" value="P:sulfur compound biosynthetic process"/>
    <property type="evidence" value="ECO:0007669"/>
    <property type="project" value="UniProtKB-ARBA"/>
</dbReference>
<dbReference type="OrthoDB" id="3320990at2"/>
<dbReference type="Pfam" id="PF06968">
    <property type="entry name" value="BATS"/>
    <property type="match status" value="1"/>
</dbReference>
<dbReference type="PANTHER" id="PTHR43583">
    <property type="entry name" value="2-IMINOACETATE SYNTHASE"/>
    <property type="match status" value="1"/>
</dbReference>
<reference evidence="9 10" key="1">
    <citation type="journal article" date="2017" name="Genome Announc.">
        <title>Complete Genome Sequences of Two Acetylene-Fermenting Pelobacter acetylenicus Strains.</title>
        <authorList>
            <person name="Sutton J.M."/>
            <person name="Baesman S.M."/>
            <person name="Fierst J.L."/>
            <person name="Poret-Peterson A.T."/>
            <person name="Oremland R.S."/>
            <person name="Dunlap D.S."/>
            <person name="Akob D.M."/>
        </authorList>
    </citation>
    <scope>NUCLEOTIDE SEQUENCE [LARGE SCALE GENOMIC DNA]</scope>
    <source>
        <strain evidence="9 10">DSM 3247</strain>
    </source>
</reference>
<dbReference type="GO" id="GO:0042364">
    <property type="term" value="P:water-soluble vitamin biosynthetic process"/>
    <property type="evidence" value="ECO:0007669"/>
    <property type="project" value="UniProtKB-ARBA"/>
</dbReference>
<dbReference type="SFLD" id="SFLDG01060">
    <property type="entry name" value="BATS_domain_containing"/>
    <property type="match status" value="1"/>
</dbReference>
<evidence type="ECO:0000256" key="6">
    <source>
        <dbReference type="ARBA" id="ARBA00023014"/>
    </source>
</evidence>
<keyword evidence="2" id="KW-0004">4Fe-4S</keyword>
<name>A0A1L3GIU0_SYNAC</name>
<dbReference type="InterPro" id="IPR034428">
    <property type="entry name" value="ThiH/NoCL/HydG-like"/>
</dbReference>
<evidence type="ECO:0000256" key="1">
    <source>
        <dbReference type="ARBA" id="ARBA00001966"/>
    </source>
</evidence>
<dbReference type="GO" id="GO:0046872">
    <property type="term" value="F:metal ion binding"/>
    <property type="evidence" value="ECO:0007669"/>
    <property type="project" value="UniProtKB-KW"/>
</dbReference>
<evidence type="ECO:0000256" key="2">
    <source>
        <dbReference type="ARBA" id="ARBA00022485"/>
    </source>
</evidence>
<dbReference type="PROSITE" id="PS51918">
    <property type="entry name" value="RADICAL_SAM"/>
    <property type="match status" value="1"/>
</dbReference>
<dbReference type="GO" id="GO:0003824">
    <property type="term" value="F:catalytic activity"/>
    <property type="evidence" value="ECO:0007669"/>
    <property type="project" value="InterPro"/>
</dbReference>
<keyword evidence="3" id="KW-0949">S-adenosyl-L-methionine</keyword>
<dbReference type="InterPro" id="IPR006638">
    <property type="entry name" value="Elp3/MiaA/NifB-like_rSAM"/>
</dbReference>
<dbReference type="SUPFAM" id="SSF102114">
    <property type="entry name" value="Radical SAM enzymes"/>
    <property type="match status" value="1"/>
</dbReference>
<evidence type="ECO:0000256" key="3">
    <source>
        <dbReference type="ARBA" id="ARBA00022691"/>
    </source>
</evidence>
<dbReference type="SFLD" id="SFLDG01081">
    <property type="entry name" value="cleavage_of_the_Ca-Cb_bond_in"/>
    <property type="match status" value="1"/>
</dbReference>
<evidence type="ECO:0000256" key="7">
    <source>
        <dbReference type="ARBA" id="ARBA00034078"/>
    </source>
</evidence>
<dbReference type="InterPro" id="IPR013785">
    <property type="entry name" value="Aldolase_TIM"/>
</dbReference>
<feature type="domain" description="Radical SAM core" evidence="8">
    <location>
        <begin position="81"/>
        <end position="312"/>
    </location>
</feature>
<evidence type="ECO:0000313" key="9">
    <source>
        <dbReference type="EMBL" id="APG25841.1"/>
    </source>
</evidence>
<dbReference type="Gene3D" id="3.20.20.70">
    <property type="entry name" value="Aldolase class I"/>
    <property type="match status" value="1"/>
</dbReference>